<dbReference type="InterPro" id="IPR003609">
    <property type="entry name" value="Pan_app"/>
</dbReference>
<feature type="signal peptide" evidence="1">
    <location>
        <begin position="1"/>
        <end position="19"/>
    </location>
</feature>
<keyword evidence="1" id="KW-0732">Signal</keyword>
<evidence type="ECO:0000256" key="1">
    <source>
        <dbReference type="SAM" id="SignalP"/>
    </source>
</evidence>
<evidence type="ECO:0000313" key="4">
    <source>
        <dbReference type="Proteomes" id="UP000244073"/>
    </source>
</evidence>
<dbReference type="Proteomes" id="UP000244073">
    <property type="component" value="Unassembled WGS sequence"/>
</dbReference>
<gene>
    <name evidence="3" type="ORF">P175DRAFT_0492576</name>
</gene>
<dbReference type="RefSeq" id="XP_040753356.1">
    <property type="nucleotide sequence ID" value="XM_040895899.1"/>
</dbReference>
<dbReference type="Pfam" id="PF00024">
    <property type="entry name" value="PAN_1"/>
    <property type="match status" value="1"/>
</dbReference>
<dbReference type="GeneID" id="63812781"/>
<feature type="chain" id="PRO_5015743651" description="Apple domain-containing protein" evidence="1">
    <location>
        <begin position="20"/>
        <end position="198"/>
    </location>
</feature>
<dbReference type="SUPFAM" id="SSF57414">
    <property type="entry name" value="Hairpin loop containing domain-like"/>
    <property type="match status" value="1"/>
</dbReference>
<organism evidence="3 4">
    <name type="scientific">Aspergillus ochraceoroseus IBT 24754</name>
    <dbReference type="NCBI Taxonomy" id="1392256"/>
    <lineage>
        <taxon>Eukaryota</taxon>
        <taxon>Fungi</taxon>
        <taxon>Dikarya</taxon>
        <taxon>Ascomycota</taxon>
        <taxon>Pezizomycotina</taxon>
        <taxon>Eurotiomycetes</taxon>
        <taxon>Eurotiomycetidae</taxon>
        <taxon>Eurotiales</taxon>
        <taxon>Aspergillaceae</taxon>
        <taxon>Aspergillus</taxon>
        <taxon>Aspergillus subgen. Nidulantes</taxon>
    </lineage>
</organism>
<name>A0A2T5M095_9EURO</name>
<comment type="caution">
    <text evidence="3">The sequence shown here is derived from an EMBL/GenBank/DDBJ whole genome shotgun (WGS) entry which is preliminary data.</text>
</comment>
<dbReference type="EMBL" id="MSFN02000003">
    <property type="protein sequence ID" value="PTU21964.1"/>
    <property type="molecule type" value="Genomic_DNA"/>
</dbReference>
<reference evidence="3 4" key="1">
    <citation type="journal article" date="2018" name="Proc. Natl. Acad. Sci. U.S.A.">
        <title>Linking secondary metabolites to gene clusters through genome sequencing of six diverse Aspergillus species.</title>
        <authorList>
            <person name="Kaerboelling I."/>
            <person name="Vesth T.C."/>
            <person name="Frisvad J.C."/>
            <person name="Nybo J.L."/>
            <person name="Theobald S."/>
            <person name="Kuo A."/>
            <person name="Bowyer P."/>
            <person name="Matsuda Y."/>
            <person name="Mondo S."/>
            <person name="Lyhne E.K."/>
            <person name="Kogle M.E."/>
            <person name="Clum A."/>
            <person name="Lipzen A."/>
            <person name="Salamov A."/>
            <person name="Ngan C.Y."/>
            <person name="Daum C."/>
            <person name="Chiniquy J."/>
            <person name="Barry K."/>
            <person name="LaButti K."/>
            <person name="Haridas S."/>
            <person name="Simmons B.A."/>
            <person name="Magnuson J.K."/>
            <person name="Mortensen U.H."/>
            <person name="Larsen T.O."/>
            <person name="Grigoriev I.V."/>
            <person name="Baker S.E."/>
            <person name="Andersen M.R."/>
        </authorList>
    </citation>
    <scope>NUCLEOTIDE SEQUENCE [LARGE SCALE GENOMIC DNA]</scope>
    <source>
        <strain evidence="3 4">IBT 24754</strain>
    </source>
</reference>
<protein>
    <recommendedName>
        <fullName evidence="2">Apple domain-containing protein</fullName>
    </recommendedName>
</protein>
<dbReference type="PROSITE" id="PS50948">
    <property type="entry name" value="PAN"/>
    <property type="match status" value="1"/>
</dbReference>
<feature type="domain" description="Apple" evidence="2">
    <location>
        <begin position="28"/>
        <end position="100"/>
    </location>
</feature>
<sequence>MIPPFSTVAILLALEAAAASPRSSSPTCSESISDNTISFFSQAPITFSYGIASAPDCAARCADLVSCQAWLYSTSGQECQLYRDQPVYQSANPLFVSGFCGEPPRPVSSRIARPSVSSPLPFPFPFPSPSPSPSSSSSAMWGTRLSDMTMLLIDAMLITTVIAIIEKDKRRISAGLPKIQGFYKMTLIKSTLSEINIH</sequence>
<accession>A0A2T5M095</accession>
<evidence type="ECO:0000259" key="2">
    <source>
        <dbReference type="PROSITE" id="PS50948"/>
    </source>
</evidence>
<dbReference type="AlphaFoldDB" id="A0A2T5M095"/>
<evidence type="ECO:0000313" key="3">
    <source>
        <dbReference type="EMBL" id="PTU21964.1"/>
    </source>
</evidence>
<dbReference type="OrthoDB" id="4510367at2759"/>
<dbReference type="VEuPathDB" id="FungiDB:P175DRAFT_0492576"/>
<proteinExistence type="predicted"/>
<dbReference type="Gene3D" id="3.50.4.10">
    <property type="entry name" value="Hepatocyte Growth Factor"/>
    <property type="match status" value="1"/>
</dbReference>